<dbReference type="RefSeq" id="XP_070917131.1">
    <property type="nucleotide sequence ID" value="XM_071061030.1"/>
</dbReference>
<dbReference type="InterPro" id="IPR036259">
    <property type="entry name" value="MFS_trans_sf"/>
</dbReference>
<comment type="subcellular location">
    <subcellularLocation>
        <location evidence="1">Membrane</location>
        <topology evidence="1">Multi-pass membrane protein</topology>
    </subcellularLocation>
</comment>
<dbReference type="Pfam" id="PF07690">
    <property type="entry name" value="MFS_1"/>
    <property type="match status" value="1"/>
</dbReference>
<feature type="domain" description="Major facilitator superfamily (MFS) profile" evidence="6">
    <location>
        <begin position="40"/>
        <end position="465"/>
    </location>
</feature>
<feature type="transmembrane region" description="Helical" evidence="5">
    <location>
        <begin position="400"/>
        <end position="425"/>
    </location>
</feature>
<dbReference type="PANTHER" id="PTHR23502:SF60">
    <property type="entry name" value="MAJOR FACILITATOR SUPERFAMILY (MFS) PROFILE DOMAIN-CONTAINING PROTEIN-RELATED"/>
    <property type="match status" value="1"/>
</dbReference>
<feature type="transmembrane region" description="Helical" evidence="5">
    <location>
        <begin position="77"/>
        <end position="94"/>
    </location>
</feature>
<gene>
    <name evidence="7" type="ORF">MFIFM68171_05610</name>
</gene>
<sequence>MGANQDLVHFHFDSYNAGAGSWEIDLENPKNWSAGKRWTTTLLTSLFLLVSPIASSIVAPALPVLQAEFRISTASETQMILSVFILSSAVGPLIISPLSEVYGRRIVLHCTMLTFLVFNLACAFCKTSAQLLVLRFLAGIGGSAPAIGPGILGDCWRPEERGKSLSLYYVFALLGPALGPVIGGFIVRYLDWRWVFYSTSILSAVIQGIGLPLFPETYPLVILANRKRALRHDTDAALPVGRNAQAILLQALVRPFRLIGTQVIVQAMALYLAYVYGLLYLALSTYVVVWTDVYEQSVEIATLNYLSLALGFTLGTQIMAPVSDRIYSYLRSRNGGVGLPEHRAPILVPGAVLIPLGLFLYGWSAQMQLFWVVPNLGAAILGGGIVISMQSITSYVVDVYPLYAASATAALTILRAIAGFTFPMFAPYMYRSLGFGWGNSVLAFSAMAISWPAPFILWKFGGALRARSRYAINNIE</sequence>
<protein>
    <recommendedName>
        <fullName evidence="6">Major facilitator superfamily (MFS) profile domain-containing protein</fullName>
    </recommendedName>
</protein>
<dbReference type="GeneID" id="98176353"/>
<evidence type="ECO:0000256" key="5">
    <source>
        <dbReference type="SAM" id="Phobius"/>
    </source>
</evidence>
<feature type="transmembrane region" description="Helical" evidence="5">
    <location>
        <begin position="437"/>
        <end position="458"/>
    </location>
</feature>
<reference evidence="7 8" key="1">
    <citation type="submission" date="2024-09" db="EMBL/GenBank/DDBJ databases">
        <title>Itraconazole resistance in Madurella fahalii resulting from another homologue of gene encoding cytochrome P450 14-alpha sterol demethylase (CYP51).</title>
        <authorList>
            <person name="Yoshioka I."/>
            <person name="Fahal A.H."/>
            <person name="Kaneko S."/>
            <person name="Yaguchi T."/>
        </authorList>
    </citation>
    <scope>NUCLEOTIDE SEQUENCE [LARGE SCALE GENOMIC DNA]</scope>
    <source>
        <strain evidence="7 8">IFM 68171</strain>
    </source>
</reference>
<evidence type="ECO:0000259" key="6">
    <source>
        <dbReference type="PROSITE" id="PS50850"/>
    </source>
</evidence>
<keyword evidence="4 5" id="KW-0472">Membrane</keyword>
<keyword evidence="8" id="KW-1185">Reference proteome</keyword>
<feature type="transmembrane region" description="Helical" evidence="5">
    <location>
        <begin position="167"/>
        <end position="188"/>
    </location>
</feature>
<feature type="transmembrane region" description="Helical" evidence="5">
    <location>
        <begin position="369"/>
        <end position="388"/>
    </location>
</feature>
<evidence type="ECO:0000256" key="1">
    <source>
        <dbReference type="ARBA" id="ARBA00004141"/>
    </source>
</evidence>
<dbReference type="InterPro" id="IPR011701">
    <property type="entry name" value="MFS"/>
</dbReference>
<dbReference type="Proteomes" id="UP001628179">
    <property type="component" value="Unassembled WGS sequence"/>
</dbReference>
<feature type="transmembrane region" description="Helical" evidence="5">
    <location>
        <begin position="106"/>
        <end position="125"/>
    </location>
</feature>
<evidence type="ECO:0000256" key="2">
    <source>
        <dbReference type="ARBA" id="ARBA00022692"/>
    </source>
</evidence>
<feature type="transmembrane region" description="Helical" evidence="5">
    <location>
        <begin position="42"/>
        <end position="65"/>
    </location>
</feature>
<feature type="transmembrane region" description="Helical" evidence="5">
    <location>
        <begin position="263"/>
        <end position="283"/>
    </location>
</feature>
<evidence type="ECO:0000313" key="7">
    <source>
        <dbReference type="EMBL" id="GAB1315400.1"/>
    </source>
</evidence>
<name>A0ABQ0GCJ3_9PEZI</name>
<dbReference type="Gene3D" id="1.20.1250.20">
    <property type="entry name" value="MFS general substrate transporter like domains"/>
    <property type="match status" value="1"/>
</dbReference>
<dbReference type="PROSITE" id="PS00216">
    <property type="entry name" value="SUGAR_TRANSPORT_1"/>
    <property type="match status" value="1"/>
</dbReference>
<keyword evidence="2 5" id="KW-0812">Transmembrane</keyword>
<dbReference type="InterPro" id="IPR020846">
    <property type="entry name" value="MFS_dom"/>
</dbReference>
<dbReference type="PROSITE" id="PS50850">
    <property type="entry name" value="MFS"/>
    <property type="match status" value="1"/>
</dbReference>
<accession>A0ABQ0GCJ3</accession>
<feature type="transmembrane region" description="Helical" evidence="5">
    <location>
        <begin position="303"/>
        <end position="323"/>
    </location>
</feature>
<feature type="transmembrane region" description="Helical" evidence="5">
    <location>
        <begin position="194"/>
        <end position="214"/>
    </location>
</feature>
<dbReference type="PANTHER" id="PTHR23502">
    <property type="entry name" value="MAJOR FACILITATOR SUPERFAMILY"/>
    <property type="match status" value="1"/>
</dbReference>
<proteinExistence type="predicted"/>
<dbReference type="InterPro" id="IPR005829">
    <property type="entry name" value="Sugar_transporter_CS"/>
</dbReference>
<evidence type="ECO:0000313" key="8">
    <source>
        <dbReference type="Proteomes" id="UP001628179"/>
    </source>
</evidence>
<comment type="caution">
    <text evidence="7">The sequence shown here is derived from an EMBL/GenBank/DDBJ whole genome shotgun (WGS) entry which is preliminary data.</text>
</comment>
<organism evidence="7 8">
    <name type="scientific">Madurella fahalii</name>
    <dbReference type="NCBI Taxonomy" id="1157608"/>
    <lineage>
        <taxon>Eukaryota</taxon>
        <taxon>Fungi</taxon>
        <taxon>Dikarya</taxon>
        <taxon>Ascomycota</taxon>
        <taxon>Pezizomycotina</taxon>
        <taxon>Sordariomycetes</taxon>
        <taxon>Sordariomycetidae</taxon>
        <taxon>Sordariales</taxon>
        <taxon>Sordariales incertae sedis</taxon>
        <taxon>Madurella</taxon>
    </lineage>
</organism>
<keyword evidence="3 5" id="KW-1133">Transmembrane helix</keyword>
<dbReference type="CDD" id="cd17323">
    <property type="entry name" value="MFS_Tpo1_MDR_like"/>
    <property type="match status" value="1"/>
</dbReference>
<evidence type="ECO:0000256" key="4">
    <source>
        <dbReference type="ARBA" id="ARBA00023136"/>
    </source>
</evidence>
<evidence type="ECO:0000256" key="3">
    <source>
        <dbReference type="ARBA" id="ARBA00022989"/>
    </source>
</evidence>
<feature type="transmembrane region" description="Helical" evidence="5">
    <location>
        <begin position="344"/>
        <end position="363"/>
    </location>
</feature>
<dbReference type="EMBL" id="BAAFSV010000003">
    <property type="protein sequence ID" value="GAB1315400.1"/>
    <property type="molecule type" value="Genomic_DNA"/>
</dbReference>
<dbReference type="SUPFAM" id="SSF103473">
    <property type="entry name" value="MFS general substrate transporter"/>
    <property type="match status" value="1"/>
</dbReference>